<reference evidence="2 3" key="1">
    <citation type="submission" date="2016-06" db="EMBL/GenBank/DDBJ databases">
        <authorList>
            <person name="Kjaerup R.B."/>
            <person name="Dalgaard T.S."/>
            <person name="Juul-Madsen H.R."/>
        </authorList>
    </citation>
    <scope>NUCLEOTIDE SEQUENCE [LARGE SCALE GENOMIC DNA]</scope>
    <source>
        <strain evidence="2 3">E3012</strain>
    </source>
</reference>
<feature type="region of interest" description="Disordered" evidence="1">
    <location>
        <begin position="648"/>
        <end position="667"/>
    </location>
</feature>
<evidence type="ECO:0000313" key="2">
    <source>
        <dbReference type="EMBL" id="OCB56901.1"/>
    </source>
</evidence>
<sequence>MTLSNLGAAPAFQNHAQGILGEFTTPAGKVAYLMTKARLGPDATDPERRLTQHLVPVREVLPSEELDFNQLLQRDLDDHRVAVSLVPYLVDQDWTGPAFFPPIVAVALPFSGQQPSEFPEFDAATTTTAEALPWRQQDAGQHLRVRRLLNDAGDLNPVALGQLWWNSEFCRIVVIDGQHRAMALLAIDRTIRNSWQGGTGARYRYFYEARIKDLLKNQLINDIEVPVTLLWFPELFGQGKQPHKAARKLFVDVNKEARTPSESRLILLSDGELINILTRTTLTQLRNQDDDHYLPLYCVEYDNPGTKTTQSARWSALTNINALKEMVNRAVFGPSKYVNDVDVAIGSREPEELRNRFMREQLDVKSLFPPAIIDGDVSFSRDELGNKNFPESAVEKITQRYQNTWGRALLTLLSKIEPWAAHSRALSQLKETWLADDAIATLATEALFSGVGMYWTLRDSATHWQDEPPATRSPKPDVVKAWDMISEKQGEFEYLRAHQLLGKRKRRDDANQVYQAMNTHACQLGIALTLATVFRKARSGEASVVDLADKMAQGINNWMLSKTTGDYDRRLALAKRRDDFPKHALNIVTNMDTPRAVQFRYFWLEILTSPQSLSELGGVVDEAGLKTLRDSARRAYVNYVAGEKSRALRTSHPELSEKQRKQQGLDDASTEVRQALIKWFDITAAEIDEWLKSDAGATSAEAVDEMQDGDTEEVEGGDSSDDSDTAAPDDDDESEQAESFE</sequence>
<organism evidence="2 3">
    <name type="scientific">Mycobacterium malmoense</name>
    <dbReference type="NCBI Taxonomy" id="1780"/>
    <lineage>
        <taxon>Bacteria</taxon>
        <taxon>Bacillati</taxon>
        <taxon>Actinomycetota</taxon>
        <taxon>Actinomycetes</taxon>
        <taxon>Mycobacteriales</taxon>
        <taxon>Mycobacteriaceae</taxon>
        <taxon>Mycobacterium</taxon>
    </lineage>
</organism>
<evidence type="ECO:0000256" key="1">
    <source>
        <dbReference type="SAM" id="MobiDB-lite"/>
    </source>
</evidence>
<gene>
    <name evidence="2" type="ORF">A5677_17650</name>
</gene>
<dbReference type="RefSeq" id="WP_065480632.1">
    <property type="nucleotide sequence ID" value="NZ_MBEE01000088.1"/>
</dbReference>
<feature type="compositionally biased region" description="Basic and acidic residues" evidence="1">
    <location>
        <begin position="648"/>
        <end position="664"/>
    </location>
</feature>
<dbReference type="OrthoDB" id="494153at2"/>
<proteinExistence type="predicted"/>
<protein>
    <recommendedName>
        <fullName evidence="4">DGQHR domain-containing protein</fullName>
    </recommendedName>
</protein>
<comment type="caution">
    <text evidence="2">The sequence shown here is derived from an EMBL/GenBank/DDBJ whole genome shotgun (WGS) entry which is preliminary data.</text>
</comment>
<feature type="compositionally biased region" description="Acidic residues" evidence="1">
    <location>
        <begin position="702"/>
        <end position="741"/>
    </location>
</feature>
<feature type="region of interest" description="Disordered" evidence="1">
    <location>
        <begin position="696"/>
        <end position="741"/>
    </location>
</feature>
<evidence type="ECO:0008006" key="4">
    <source>
        <dbReference type="Google" id="ProtNLM"/>
    </source>
</evidence>
<dbReference type="AlphaFoldDB" id="A0A1B9D9Y1"/>
<dbReference type="Proteomes" id="UP000092683">
    <property type="component" value="Unassembled WGS sequence"/>
</dbReference>
<dbReference type="EMBL" id="MBEE01000088">
    <property type="protein sequence ID" value="OCB56901.1"/>
    <property type="molecule type" value="Genomic_DNA"/>
</dbReference>
<accession>A0A1B9D9Y1</accession>
<evidence type="ECO:0000313" key="3">
    <source>
        <dbReference type="Proteomes" id="UP000092683"/>
    </source>
</evidence>
<name>A0A1B9D9Y1_MYCMA</name>